<accession>A0ABZ0D1N0</accession>
<geneLocation type="plasmid" evidence="1 2">
    <name>unnamed1</name>
</geneLocation>
<gene>
    <name evidence="1" type="ORF">RXV79_27335</name>
</gene>
<evidence type="ECO:0000313" key="1">
    <source>
        <dbReference type="EMBL" id="WOB11154.1"/>
    </source>
</evidence>
<keyword evidence="1" id="KW-0614">Plasmid</keyword>
<proteinExistence type="predicted"/>
<dbReference type="EMBL" id="CP136337">
    <property type="protein sequence ID" value="WOB11154.1"/>
    <property type="molecule type" value="Genomic_DNA"/>
</dbReference>
<sequence length="102" mass="11302">MQQVSAAVRQAEFKNLVPVRSLEDLGYMVKESEMLTGKPGRDFVVVGADRPAFHVELDAVGFQFVRLDANVDERTSVSARELTQHTLGNAMLCGMLYTEAIQ</sequence>
<protein>
    <submittedName>
        <fullName evidence="1">Uncharacterized protein</fullName>
    </submittedName>
</protein>
<keyword evidence="2" id="KW-1185">Reference proteome</keyword>
<evidence type="ECO:0000313" key="2">
    <source>
        <dbReference type="Proteomes" id="UP001303946"/>
    </source>
</evidence>
<organism evidence="1 2">
    <name type="scientific">Piscinibacter gummiphilus</name>
    <dbReference type="NCBI Taxonomy" id="946333"/>
    <lineage>
        <taxon>Bacteria</taxon>
        <taxon>Pseudomonadati</taxon>
        <taxon>Pseudomonadota</taxon>
        <taxon>Betaproteobacteria</taxon>
        <taxon>Burkholderiales</taxon>
        <taxon>Sphaerotilaceae</taxon>
        <taxon>Piscinibacter</taxon>
    </lineage>
</organism>
<dbReference type="RefSeq" id="WP_316704317.1">
    <property type="nucleotide sequence ID" value="NZ_CP136337.1"/>
</dbReference>
<name>A0ABZ0D1N0_9BURK</name>
<dbReference type="Proteomes" id="UP001303946">
    <property type="component" value="Plasmid unnamed1"/>
</dbReference>
<reference evidence="1 2" key="1">
    <citation type="submission" date="2023-10" db="EMBL/GenBank/DDBJ databases">
        <title>Bacteria for the degradation of biodegradable plastic PBAT(Polybutylene adipate terephthalate).</title>
        <authorList>
            <person name="Weon H.-Y."/>
            <person name="Yeon J."/>
        </authorList>
    </citation>
    <scope>NUCLEOTIDE SEQUENCE [LARGE SCALE GENOMIC DNA]</scope>
    <source>
        <strain evidence="1 2">SBD 7-3</strain>
        <plasmid evidence="1 2">unnamed1</plasmid>
    </source>
</reference>